<dbReference type="Pfam" id="PF09048">
    <property type="entry name" value="Cro"/>
    <property type="match status" value="1"/>
</dbReference>
<dbReference type="InterPro" id="IPR000655">
    <property type="entry name" value="Cro-like"/>
</dbReference>
<sequence>MKRIPLSVFVKEHGQVNTANMLGVRQSAINKALKYKRNILITQHENGEIDAEEWRKFPSQLPRGKIPNA</sequence>
<protein>
    <submittedName>
        <fullName evidence="1">Cro/CI family transcriptional regulator</fullName>
    </submittedName>
</protein>
<dbReference type="InterPro" id="IPR038202">
    <property type="entry name" value="Cro_sf"/>
</dbReference>
<dbReference type="RefSeq" id="WP_072045069.1">
    <property type="nucleotide sequence ID" value="NZ_CP114058.1"/>
</dbReference>
<dbReference type="Gene3D" id="3.30.240.10">
    <property type="entry name" value="CRO Repressor"/>
    <property type="match status" value="1"/>
</dbReference>
<dbReference type="Proteomes" id="UP001164712">
    <property type="component" value="Chromosome"/>
</dbReference>
<keyword evidence="2" id="KW-1185">Reference proteome</keyword>
<gene>
    <name evidence="1" type="ORF">O1V66_01545</name>
</gene>
<evidence type="ECO:0000313" key="2">
    <source>
        <dbReference type="Proteomes" id="UP001164712"/>
    </source>
</evidence>
<organism evidence="1 2">
    <name type="scientific">Rouxiella chamberiensis</name>
    <dbReference type="NCBI Taxonomy" id="1513468"/>
    <lineage>
        <taxon>Bacteria</taxon>
        <taxon>Pseudomonadati</taxon>
        <taxon>Pseudomonadota</taxon>
        <taxon>Gammaproteobacteria</taxon>
        <taxon>Enterobacterales</taxon>
        <taxon>Yersiniaceae</taxon>
        <taxon>Rouxiella</taxon>
    </lineage>
</organism>
<dbReference type="InterPro" id="IPR010982">
    <property type="entry name" value="Lambda_DNA-bd_dom_sf"/>
</dbReference>
<proteinExistence type="predicted"/>
<name>A0ABY7HR51_9GAMM</name>
<dbReference type="SUPFAM" id="SSF47413">
    <property type="entry name" value="lambda repressor-like DNA-binding domains"/>
    <property type="match status" value="1"/>
</dbReference>
<accession>A0ABY7HR51</accession>
<dbReference type="EMBL" id="CP114058">
    <property type="protein sequence ID" value="WAT01497.1"/>
    <property type="molecule type" value="Genomic_DNA"/>
</dbReference>
<reference evidence="1" key="1">
    <citation type="submission" date="2022-12" db="EMBL/GenBank/DDBJ databases">
        <title>Complete genome sequence of an Australian strain of Rouxiella badensis DAR84756 and resolution of the R. badensis DSM100043 and R. chamberiensis DSM28324 genomes.</title>
        <authorList>
            <person name="Paul S."/>
            <person name="Anderson P.J."/>
            <person name="Maynard G."/>
            <person name="Dyall-Smith M."/>
            <person name="Kudinha T."/>
        </authorList>
    </citation>
    <scope>NUCLEOTIDE SEQUENCE</scope>
    <source>
        <strain evidence="1">DSM 28324</strain>
    </source>
</reference>
<evidence type="ECO:0000313" key="1">
    <source>
        <dbReference type="EMBL" id="WAT01497.1"/>
    </source>
</evidence>